<organism evidence="7 8">
    <name type="scientific">Allomyces macrogynus (strain ATCC 38327)</name>
    <name type="common">Allomyces javanicus var. macrogynus</name>
    <dbReference type="NCBI Taxonomy" id="578462"/>
    <lineage>
        <taxon>Eukaryota</taxon>
        <taxon>Fungi</taxon>
        <taxon>Fungi incertae sedis</taxon>
        <taxon>Blastocladiomycota</taxon>
        <taxon>Blastocladiomycetes</taxon>
        <taxon>Blastocladiales</taxon>
        <taxon>Blastocladiaceae</taxon>
        <taxon>Allomyces</taxon>
    </lineage>
</organism>
<dbReference type="AlphaFoldDB" id="A0A0L0S976"/>
<dbReference type="InterPro" id="IPR004838">
    <property type="entry name" value="NHTrfase_class1_PyrdxlP-BS"/>
</dbReference>
<dbReference type="eggNOG" id="KOG0257">
    <property type="taxonomic scope" value="Eukaryota"/>
</dbReference>
<dbReference type="SUPFAM" id="SSF53383">
    <property type="entry name" value="PLP-dependent transferases"/>
    <property type="match status" value="1"/>
</dbReference>
<keyword evidence="4" id="KW-0808">Transferase</keyword>
<comment type="cofactor">
    <cofactor evidence="1">
        <name>pyridoxal 5'-phosphate</name>
        <dbReference type="ChEBI" id="CHEBI:597326"/>
    </cofactor>
</comment>
<comment type="similarity">
    <text evidence="2">Belongs to the class-I pyridoxal-phosphate-dependent aminotransferase family.</text>
</comment>
<evidence type="ECO:0000256" key="2">
    <source>
        <dbReference type="ARBA" id="ARBA00007441"/>
    </source>
</evidence>
<dbReference type="Gene3D" id="3.40.640.10">
    <property type="entry name" value="Type I PLP-dependent aspartate aminotransferase-like (Major domain)"/>
    <property type="match status" value="1"/>
</dbReference>
<dbReference type="InterPro" id="IPR051326">
    <property type="entry name" value="Kynurenine-oxoglutarate_AT"/>
</dbReference>
<dbReference type="Proteomes" id="UP000054350">
    <property type="component" value="Unassembled WGS sequence"/>
</dbReference>
<dbReference type="InterPro" id="IPR015422">
    <property type="entry name" value="PyrdxlP-dep_Trfase_small"/>
</dbReference>
<dbReference type="InterPro" id="IPR004839">
    <property type="entry name" value="Aminotransferase_I/II_large"/>
</dbReference>
<dbReference type="FunFam" id="3.40.640.10:FF:000024">
    <property type="entry name" value="Kynurenine--oxoglutarate transaminase 3"/>
    <property type="match status" value="1"/>
</dbReference>
<dbReference type="OrthoDB" id="2414662at2759"/>
<dbReference type="InterPro" id="IPR015421">
    <property type="entry name" value="PyrdxlP-dep_Trfase_major"/>
</dbReference>
<evidence type="ECO:0000256" key="3">
    <source>
        <dbReference type="ARBA" id="ARBA00022576"/>
    </source>
</evidence>
<dbReference type="PROSITE" id="PS00105">
    <property type="entry name" value="AA_TRANSFER_CLASS_1"/>
    <property type="match status" value="1"/>
</dbReference>
<dbReference type="STRING" id="578462.A0A0L0S976"/>
<keyword evidence="3" id="KW-0032">Aminotransferase</keyword>
<dbReference type="OMA" id="SQGANQY"/>
<dbReference type="InterPro" id="IPR015424">
    <property type="entry name" value="PyrdxlP-dep_Trfase"/>
</dbReference>
<evidence type="ECO:0000313" key="8">
    <source>
        <dbReference type="Proteomes" id="UP000054350"/>
    </source>
</evidence>
<dbReference type="GO" id="GO:0030170">
    <property type="term" value="F:pyridoxal phosphate binding"/>
    <property type="evidence" value="ECO:0007669"/>
    <property type="project" value="InterPro"/>
</dbReference>
<keyword evidence="8" id="KW-1185">Reference proteome</keyword>
<dbReference type="EMBL" id="GG745334">
    <property type="protein sequence ID" value="KNE59002.1"/>
    <property type="molecule type" value="Genomic_DNA"/>
</dbReference>
<dbReference type="VEuPathDB" id="FungiDB:AMAG_03354"/>
<evidence type="ECO:0000256" key="5">
    <source>
        <dbReference type="ARBA" id="ARBA00022898"/>
    </source>
</evidence>
<reference evidence="7 8" key="1">
    <citation type="submission" date="2009-11" db="EMBL/GenBank/DDBJ databases">
        <title>Annotation of Allomyces macrogynus ATCC 38327.</title>
        <authorList>
            <consortium name="The Broad Institute Genome Sequencing Platform"/>
            <person name="Russ C."/>
            <person name="Cuomo C."/>
            <person name="Burger G."/>
            <person name="Gray M.W."/>
            <person name="Holland P.W.H."/>
            <person name="King N."/>
            <person name="Lang F.B.F."/>
            <person name="Roger A.J."/>
            <person name="Ruiz-Trillo I."/>
            <person name="Young S.K."/>
            <person name="Zeng Q."/>
            <person name="Gargeya S."/>
            <person name="Fitzgerald M."/>
            <person name="Haas B."/>
            <person name="Abouelleil A."/>
            <person name="Alvarado L."/>
            <person name="Arachchi H.M."/>
            <person name="Berlin A."/>
            <person name="Chapman S.B."/>
            <person name="Gearin G."/>
            <person name="Goldberg J."/>
            <person name="Griggs A."/>
            <person name="Gujja S."/>
            <person name="Hansen M."/>
            <person name="Heiman D."/>
            <person name="Howarth C."/>
            <person name="Larimer J."/>
            <person name="Lui A."/>
            <person name="MacDonald P.J.P."/>
            <person name="McCowen C."/>
            <person name="Montmayeur A."/>
            <person name="Murphy C."/>
            <person name="Neiman D."/>
            <person name="Pearson M."/>
            <person name="Priest M."/>
            <person name="Roberts A."/>
            <person name="Saif S."/>
            <person name="Shea T."/>
            <person name="Sisk P."/>
            <person name="Stolte C."/>
            <person name="Sykes S."/>
            <person name="Wortman J."/>
            <person name="Nusbaum C."/>
            <person name="Birren B."/>
        </authorList>
    </citation>
    <scope>NUCLEOTIDE SEQUENCE [LARGE SCALE GENOMIC DNA]</scope>
    <source>
        <strain evidence="7 8">ATCC 38327</strain>
    </source>
</reference>
<dbReference type="PANTHER" id="PTHR43807:SF20">
    <property type="entry name" value="FI04487P"/>
    <property type="match status" value="1"/>
</dbReference>
<dbReference type="PANTHER" id="PTHR43807">
    <property type="entry name" value="FI04487P"/>
    <property type="match status" value="1"/>
</dbReference>
<evidence type="ECO:0000256" key="4">
    <source>
        <dbReference type="ARBA" id="ARBA00022679"/>
    </source>
</evidence>
<protein>
    <recommendedName>
        <fullName evidence="6">Aminotransferase class I/classII large domain-containing protein</fullName>
    </recommendedName>
</protein>
<proteinExistence type="inferred from homology"/>
<dbReference type="Pfam" id="PF00155">
    <property type="entry name" value="Aminotran_1_2"/>
    <property type="match status" value="1"/>
</dbReference>
<evidence type="ECO:0000256" key="1">
    <source>
        <dbReference type="ARBA" id="ARBA00001933"/>
    </source>
</evidence>
<feature type="domain" description="Aminotransferase class I/classII large" evidence="6">
    <location>
        <begin position="36"/>
        <end position="423"/>
    </location>
</feature>
<gene>
    <name evidence="7" type="ORF">AMAG_03354</name>
</gene>
<keyword evidence="5" id="KW-0663">Pyridoxal phosphate</keyword>
<sequence length="431" mass="47880">MAAARRILPQCADRVSHFVQDVWSVFSPLAVKTGAVNLGQGFPNFPPPQFIKDAAAKSIGPDLNNQYAHPKGHLPLRKEVSATFSPLYGRELDVEKNILVTAGANEAIFATLSAYLNPGDECIMMEPFFDQYEPNITLNGGKPVYVPLRLHHKKGAKASDNDSAADWTLDIDELKAHITDRSKVIIINTPHNPIGKVFSAEELRAIGQVAIDHNLLIIADEVYERLVYGNKEHVRIATLSKELWERTVTIGSAGKTFAVTGWRLGWALGPESIIQNILNAHTRIVFCANAPLQFAVADALHEANKRNYYATQVSEYAARREKLLACFKNLGLRVTVPDGSYFILVDTSRIAIPADEWKEICAVPMPSANRDWRVCYWLTTKIGVAAIPPSSFYSPENAHLAENLARFCFCKTEETLDQAVKALQKLKPYIK</sequence>
<dbReference type="GO" id="GO:0005739">
    <property type="term" value="C:mitochondrion"/>
    <property type="evidence" value="ECO:0007669"/>
    <property type="project" value="TreeGrafter"/>
</dbReference>
<accession>A0A0L0S976</accession>
<reference evidence="8" key="2">
    <citation type="submission" date="2009-11" db="EMBL/GenBank/DDBJ databases">
        <title>The Genome Sequence of Allomyces macrogynus strain ATCC 38327.</title>
        <authorList>
            <consortium name="The Broad Institute Genome Sequencing Platform"/>
            <person name="Russ C."/>
            <person name="Cuomo C."/>
            <person name="Shea T."/>
            <person name="Young S.K."/>
            <person name="Zeng Q."/>
            <person name="Koehrsen M."/>
            <person name="Haas B."/>
            <person name="Borodovsky M."/>
            <person name="Guigo R."/>
            <person name="Alvarado L."/>
            <person name="Berlin A."/>
            <person name="Borenstein D."/>
            <person name="Chen Z."/>
            <person name="Engels R."/>
            <person name="Freedman E."/>
            <person name="Gellesch M."/>
            <person name="Goldberg J."/>
            <person name="Griggs A."/>
            <person name="Gujja S."/>
            <person name="Heiman D."/>
            <person name="Hepburn T."/>
            <person name="Howarth C."/>
            <person name="Jen D."/>
            <person name="Larson L."/>
            <person name="Lewis B."/>
            <person name="Mehta T."/>
            <person name="Park D."/>
            <person name="Pearson M."/>
            <person name="Roberts A."/>
            <person name="Saif S."/>
            <person name="Shenoy N."/>
            <person name="Sisk P."/>
            <person name="Stolte C."/>
            <person name="Sykes S."/>
            <person name="Walk T."/>
            <person name="White J."/>
            <person name="Yandava C."/>
            <person name="Burger G."/>
            <person name="Gray M.W."/>
            <person name="Holland P.W.H."/>
            <person name="King N."/>
            <person name="Lang F.B.F."/>
            <person name="Roger A.J."/>
            <person name="Ruiz-Trillo I."/>
            <person name="Lander E."/>
            <person name="Nusbaum C."/>
        </authorList>
    </citation>
    <scope>NUCLEOTIDE SEQUENCE [LARGE SCALE GENOMIC DNA]</scope>
    <source>
        <strain evidence="8">ATCC 38327</strain>
    </source>
</reference>
<name>A0A0L0S976_ALLM3</name>
<evidence type="ECO:0000313" key="7">
    <source>
        <dbReference type="EMBL" id="KNE59002.1"/>
    </source>
</evidence>
<dbReference type="CDD" id="cd00609">
    <property type="entry name" value="AAT_like"/>
    <property type="match status" value="1"/>
</dbReference>
<dbReference type="GO" id="GO:0016212">
    <property type="term" value="F:kynurenine-oxoglutarate transaminase activity"/>
    <property type="evidence" value="ECO:0007669"/>
    <property type="project" value="TreeGrafter"/>
</dbReference>
<evidence type="ECO:0000259" key="6">
    <source>
        <dbReference type="Pfam" id="PF00155"/>
    </source>
</evidence>
<dbReference type="Gene3D" id="3.90.1150.10">
    <property type="entry name" value="Aspartate Aminotransferase, domain 1"/>
    <property type="match status" value="1"/>
</dbReference>